<keyword evidence="3" id="KW-0547">Nucleotide-binding</keyword>
<keyword evidence="5" id="KW-0067">ATP-binding</keyword>
<dbReference type="InParanoid" id="A0A3Q3LFU8"/>
<sequence>WKTYLTMMHWSLQRQSSWVQLAGHQGNFQLSEGGEVLKLYSEVEERCLDSLMRDTLRPFVPQYHGLVTRGEHCYIRLEDLLRGLRRPVIMDCKMGVRTFQVEELITAQSKSSMRSDMYQKMVKIDPSAPSAEEHAQKAVTKLRYLQWRDTTSSSSTLGFRIEGIMMDDGSIQRDFRNIRTLAQATEALLFFTRSHLDILVSFLSYHSRLLALSEALKNSLFFRTHEVIGSSLLFVHDHSSKASVWMIDFGKTTPVPNMSQLLHDVPWAEGSREDGYLIGLTSLIASLGQAISVASWQQQDGCVGEKHVDLKCAEDCG</sequence>
<dbReference type="Pfam" id="PF03770">
    <property type="entry name" value="IPK"/>
    <property type="match status" value="1"/>
</dbReference>
<dbReference type="SUPFAM" id="SSF56104">
    <property type="entry name" value="SAICAR synthase-like"/>
    <property type="match status" value="1"/>
</dbReference>
<protein>
    <recommendedName>
        <fullName evidence="7">Kinase</fullName>
        <ecNumber evidence="7">2.7.-.-</ecNumber>
    </recommendedName>
</protein>
<reference evidence="8" key="1">
    <citation type="submission" date="2025-08" db="UniProtKB">
        <authorList>
            <consortium name="Ensembl"/>
        </authorList>
    </citation>
    <scope>IDENTIFICATION</scope>
</reference>
<dbReference type="FunFam" id="3.30.470.160:FF:000001">
    <property type="entry name" value="Kinase"/>
    <property type="match status" value="1"/>
</dbReference>
<dbReference type="GO" id="GO:0008440">
    <property type="term" value="F:inositol-1,4,5-trisphosphate 3-kinase activity"/>
    <property type="evidence" value="ECO:0007669"/>
    <property type="project" value="UniProtKB-EC"/>
</dbReference>
<evidence type="ECO:0000256" key="3">
    <source>
        <dbReference type="ARBA" id="ARBA00022741"/>
    </source>
</evidence>
<dbReference type="GO" id="GO:0005524">
    <property type="term" value="F:ATP binding"/>
    <property type="evidence" value="ECO:0007669"/>
    <property type="project" value="UniProtKB-KW"/>
</dbReference>
<keyword evidence="2 7" id="KW-0808">Transferase</keyword>
<dbReference type="STRING" id="56723.ENSLBEP00000007740"/>
<organism evidence="8 9">
    <name type="scientific">Labrus bergylta</name>
    <name type="common">ballan wrasse</name>
    <dbReference type="NCBI Taxonomy" id="56723"/>
    <lineage>
        <taxon>Eukaryota</taxon>
        <taxon>Metazoa</taxon>
        <taxon>Chordata</taxon>
        <taxon>Craniata</taxon>
        <taxon>Vertebrata</taxon>
        <taxon>Euteleostomi</taxon>
        <taxon>Actinopterygii</taxon>
        <taxon>Neopterygii</taxon>
        <taxon>Teleostei</taxon>
        <taxon>Neoteleostei</taxon>
        <taxon>Acanthomorphata</taxon>
        <taxon>Eupercaria</taxon>
        <taxon>Labriformes</taxon>
        <taxon>Labridae</taxon>
        <taxon>Labrus</taxon>
    </lineage>
</organism>
<evidence type="ECO:0000256" key="7">
    <source>
        <dbReference type="RuleBase" id="RU363090"/>
    </source>
</evidence>
<comment type="similarity">
    <text evidence="1 7">Belongs to the inositol phosphokinase (IPK) family.</text>
</comment>
<keyword evidence="9" id="KW-1185">Reference proteome</keyword>
<dbReference type="GeneTree" id="ENSGT00940000156764"/>
<dbReference type="EC" id="2.7.-.-" evidence="7"/>
<reference evidence="8" key="2">
    <citation type="submission" date="2025-09" db="UniProtKB">
        <authorList>
            <consortium name="Ensembl"/>
        </authorList>
    </citation>
    <scope>IDENTIFICATION</scope>
</reference>
<dbReference type="GO" id="GO:0032958">
    <property type="term" value="P:inositol phosphate biosynthetic process"/>
    <property type="evidence" value="ECO:0007669"/>
    <property type="project" value="InterPro"/>
</dbReference>
<dbReference type="Gene3D" id="3.30.470.160">
    <property type="entry name" value="Inositol polyphosphate kinase"/>
    <property type="match status" value="1"/>
</dbReference>
<dbReference type="InterPro" id="IPR038286">
    <property type="entry name" value="IPK_sf"/>
</dbReference>
<evidence type="ECO:0000313" key="8">
    <source>
        <dbReference type="Ensembl" id="ENSLBEP00000007740.1"/>
    </source>
</evidence>
<proteinExistence type="inferred from homology"/>
<dbReference type="Ensembl" id="ENSLBET00000008133.1">
    <property type="protein sequence ID" value="ENSLBEP00000007740.1"/>
    <property type="gene ID" value="ENSLBEG00000005978.1"/>
</dbReference>
<evidence type="ECO:0000256" key="4">
    <source>
        <dbReference type="ARBA" id="ARBA00022777"/>
    </source>
</evidence>
<name>A0A3Q3LFU8_9LABR</name>
<keyword evidence="4 7" id="KW-0418">Kinase</keyword>
<dbReference type="PANTHER" id="PTHR12400:SF77">
    <property type="entry name" value="KINASE"/>
    <property type="match status" value="1"/>
</dbReference>
<evidence type="ECO:0000256" key="5">
    <source>
        <dbReference type="ARBA" id="ARBA00022840"/>
    </source>
</evidence>
<evidence type="ECO:0000256" key="6">
    <source>
        <dbReference type="ARBA" id="ARBA00051963"/>
    </source>
</evidence>
<comment type="catalytic activity">
    <reaction evidence="6">
        <text>1D-myo-inositol 1,4,5-trisphosphate + ATP = 1D-myo-inositol 1,3,4,5-tetrakisphosphate + ADP + H(+)</text>
        <dbReference type="Rhea" id="RHEA:11020"/>
        <dbReference type="ChEBI" id="CHEBI:15378"/>
        <dbReference type="ChEBI" id="CHEBI:30616"/>
        <dbReference type="ChEBI" id="CHEBI:57895"/>
        <dbReference type="ChEBI" id="CHEBI:203600"/>
        <dbReference type="ChEBI" id="CHEBI:456216"/>
        <dbReference type="EC" id="2.7.1.127"/>
    </reaction>
    <physiologicalReaction direction="left-to-right" evidence="6">
        <dbReference type="Rhea" id="RHEA:11021"/>
    </physiologicalReaction>
</comment>
<dbReference type="GO" id="GO:0005634">
    <property type="term" value="C:nucleus"/>
    <property type="evidence" value="ECO:0007669"/>
    <property type="project" value="TreeGrafter"/>
</dbReference>
<evidence type="ECO:0000256" key="1">
    <source>
        <dbReference type="ARBA" id="ARBA00007374"/>
    </source>
</evidence>
<accession>A0A3Q3LFU8</accession>
<dbReference type="GO" id="GO:0005737">
    <property type="term" value="C:cytoplasm"/>
    <property type="evidence" value="ECO:0007669"/>
    <property type="project" value="TreeGrafter"/>
</dbReference>
<dbReference type="PANTHER" id="PTHR12400">
    <property type="entry name" value="INOSITOL POLYPHOSPHATE KINASE"/>
    <property type="match status" value="1"/>
</dbReference>
<dbReference type="InterPro" id="IPR005522">
    <property type="entry name" value="IPK"/>
</dbReference>
<evidence type="ECO:0000256" key="2">
    <source>
        <dbReference type="ARBA" id="ARBA00022679"/>
    </source>
</evidence>
<dbReference type="AlphaFoldDB" id="A0A3Q3LFU8"/>
<evidence type="ECO:0000313" key="9">
    <source>
        <dbReference type="Proteomes" id="UP000261660"/>
    </source>
</evidence>
<dbReference type="Proteomes" id="UP000261660">
    <property type="component" value="Unplaced"/>
</dbReference>
<dbReference type="GO" id="GO:0000828">
    <property type="term" value="F:inositol hexakisphosphate kinase activity"/>
    <property type="evidence" value="ECO:0007669"/>
    <property type="project" value="TreeGrafter"/>
</dbReference>
<dbReference type="GO" id="GO:0046854">
    <property type="term" value="P:phosphatidylinositol phosphate biosynthetic process"/>
    <property type="evidence" value="ECO:0007669"/>
    <property type="project" value="TreeGrafter"/>
</dbReference>